<dbReference type="InterPro" id="IPR018750">
    <property type="entry name" value="DUF2306_membrane"/>
</dbReference>
<dbReference type="EMBL" id="BOMG01000039">
    <property type="protein sequence ID" value="GID54165.1"/>
    <property type="molecule type" value="Genomic_DNA"/>
</dbReference>
<protein>
    <recommendedName>
        <fullName evidence="4">DUF2306 domain-containing protein</fullName>
    </recommendedName>
</protein>
<dbReference type="RefSeq" id="WP_239145102.1">
    <property type="nucleotide sequence ID" value="NZ_BAAAQE010000035.1"/>
</dbReference>
<sequence length="222" mass="24418">MISLAIAGYFVGQYASGNLEALAADEVGLATTYVNRPPLVQLAFWIHIVSAGLALAVGPFQFAKPVRRRFPAVHRWIGRTYVASVAFASASGLVMAFYSSAALIGFFGFGSLAVLWGWTTYRGYRTIRSGDIAGHQAWMIRSFALTFAAPTLRLWLGTLIGVQLLAGRTDFEQIFDDAYAVVPFMCWLPNIVAAEFMIYRRKLPGLRFSPAPTSRPRVQARA</sequence>
<accession>A0ABQ3X6Z1</accession>
<evidence type="ECO:0008006" key="4">
    <source>
        <dbReference type="Google" id="ProtNLM"/>
    </source>
</evidence>
<feature type="transmembrane region" description="Helical" evidence="1">
    <location>
        <begin position="39"/>
        <end position="60"/>
    </location>
</feature>
<evidence type="ECO:0000313" key="3">
    <source>
        <dbReference type="Proteomes" id="UP000612282"/>
    </source>
</evidence>
<evidence type="ECO:0000256" key="1">
    <source>
        <dbReference type="SAM" id="Phobius"/>
    </source>
</evidence>
<feature type="transmembrane region" description="Helical" evidence="1">
    <location>
        <begin position="178"/>
        <end position="199"/>
    </location>
</feature>
<keyword evidence="1" id="KW-0812">Transmembrane</keyword>
<keyword evidence="1" id="KW-0472">Membrane</keyword>
<feature type="transmembrane region" description="Helical" evidence="1">
    <location>
        <begin position="104"/>
        <end position="121"/>
    </location>
</feature>
<organism evidence="2 3">
    <name type="scientific">Actinoplanes couchii</name>
    <dbReference type="NCBI Taxonomy" id="403638"/>
    <lineage>
        <taxon>Bacteria</taxon>
        <taxon>Bacillati</taxon>
        <taxon>Actinomycetota</taxon>
        <taxon>Actinomycetes</taxon>
        <taxon>Micromonosporales</taxon>
        <taxon>Micromonosporaceae</taxon>
        <taxon>Actinoplanes</taxon>
    </lineage>
</organism>
<feature type="transmembrane region" description="Helical" evidence="1">
    <location>
        <begin position="142"/>
        <end position="166"/>
    </location>
</feature>
<evidence type="ECO:0000313" key="2">
    <source>
        <dbReference type="EMBL" id="GID54165.1"/>
    </source>
</evidence>
<dbReference type="Proteomes" id="UP000612282">
    <property type="component" value="Unassembled WGS sequence"/>
</dbReference>
<reference evidence="2 3" key="1">
    <citation type="submission" date="2021-01" db="EMBL/GenBank/DDBJ databases">
        <title>Whole genome shotgun sequence of Actinoplanes couchii NBRC 106145.</title>
        <authorList>
            <person name="Komaki H."/>
            <person name="Tamura T."/>
        </authorList>
    </citation>
    <scope>NUCLEOTIDE SEQUENCE [LARGE SCALE GENOMIC DNA]</scope>
    <source>
        <strain evidence="2 3">NBRC 106145</strain>
    </source>
</reference>
<name>A0ABQ3X6Z1_9ACTN</name>
<comment type="caution">
    <text evidence="2">The sequence shown here is derived from an EMBL/GenBank/DDBJ whole genome shotgun (WGS) entry which is preliminary data.</text>
</comment>
<gene>
    <name evidence="2" type="ORF">Aco03nite_025690</name>
</gene>
<keyword evidence="3" id="KW-1185">Reference proteome</keyword>
<dbReference type="Pfam" id="PF10067">
    <property type="entry name" value="DUF2306"/>
    <property type="match status" value="1"/>
</dbReference>
<keyword evidence="1" id="KW-1133">Transmembrane helix</keyword>
<proteinExistence type="predicted"/>
<feature type="transmembrane region" description="Helical" evidence="1">
    <location>
        <begin position="81"/>
        <end position="98"/>
    </location>
</feature>